<protein>
    <submittedName>
        <fullName evidence="1">Uncharacterized protein</fullName>
    </submittedName>
</protein>
<organism evidence="1">
    <name type="scientific">Oryza punctata</name>
    <name type="common">Red rice</name>
    <dbReference type="NCBI Taxonomy" id="4537"/>
    <lineage>
        <taxon>Eukaryota</taxon>
        <taxon>Viridiplantae</taxon>
        <taxon>Streptophyta</taxon>
        <taxon>Embryophyta</taxon>
        <taxon>Tracheophyta</taxon>
        <taxon>Spermatophyta</taxon>
        <taxon>Magnoliopsida</taxon>
        <taxon>Liliopsida</taxon>
        <taxon>Poales</taxon>
        <taxon>Poaceae</taxon>
        <taxon>BOP clade</taxon>
        <taxon>Oryzoideae</taxon>
        <taxon>Oryzeae</taxon>
        <taxon>Oryzinae</taxon>
        <taxon>Oryza</taxon>
    </lineage>
</organism>
<dbReference type="Proteomes" id="UP000026962">
    <property type="component" value="Chromosome 3"/>
</dbReference>
<dbReference type="Gramene" id="OPUNC03G38010.1">
    <property type="protein sequence ID" value="OPUNC03G38010.1"/>
    <property type="gene ID" value="OPUNC03G38010"/>
</dbReference>
<dbReference type="AlphaFoldDB" id="A0A0E0KLI9"/>
<proteinExistence type="predicted"/>
<evidence type="ECO:0000313" key="2">
    <source>
        <dbReference type="Proteomes" id="UP000026962"/>
    </source>
</evidence>
<sequence>MHDSMSMTRLYVQFCICSTGEVISAQQELLVSRFPRTQQGRQVHMSGDDSEACTWEGWLWLCNAQTLKHTYTHSDSAMAMQGSQKGGEETEEK</sequence>
<dbReference type="EnsemblPlants" id="OPUNC03G38010.1">
    <property type="protein sequence ID" value="OPUNC03G38010.1"/>
    <property type="gene ID" value="OPUNC03G38010"/>
</dbReference>
<dbReference type="HOGENOM" id="CLU_2403451_0_0_1"/>
<evidence type="ECO:0000313" key="1">
    <source>
        <dbReference type="EnsemblPlants" id="OPUNC03G38010.1"/>
    </source>
</evidence>
<keyword evidence="2" id="KW-1185">Reference proteome</keyword>
<reference evidence="1" key="1">
    <citation type="submission" date="2015-04" db="UniProtKB">
        <authorList>
            <consortium name="EnsemblPlants"/>
        </authorList>
    </citation>
    <scope>IDENTIFICATION</scope>
</reference>
<accession>A0A0E0KLI9</accession>
<name>A0A0E0KLI9_ORYPU</name>
<reference evidence="1" key="2">
    <citation type="submission" date="2018-05" db="EMBL/GenBank/DDBJ databases">
        <title>OpunRS2 (Oryza punctata Reference Sequence Version 2).</title>
        <authorList>
            <person name="Zhang J."/>
            <person name="Kudrna D."/>
            <person name="Lee S."/>
            <person name="Talag J."/>
            <person name="Welchert J."/>
            <person name="Wing R.A."/>
        </authorList>
    </citation>
    <scope>NUCLEOTIDE SEQUENCE [LARGE SCALE GENOMIC DNA]</scope>
</reference>